<dbReference type="InterPro" id="IPR036047">
    <property type="entry name" value="F-box-like_dom_sf"/>
</dbReference>
<keyword evidence="3" id="KW-1185">Reference proteome</keyword>
<sequence>MDGPSWPTELPDWATAEDQFHSFCDGIVKLATQTAQLLFQDKKDIQRAKELARRRAQRRMAQVILAAAPAALGAWVVAANLLSQDAATIILPAQLQALVDFLRGMRSRRRQAARRRLAHHLSPAAADREWLFGVLPPPVTANILARLDPLSRKALRAVNRRCRLAVGGATTRLLLDPIGLRRWRVAPLGLV</sequence>
<feature type="non-terminal residue" evidence="2">
    <location>
        <position position="191"/>
    </location>
</feature>
<accession>A0AAD3DMA3</accession>
<evidence type="ECO:0000256" key="1">
    <source>
        <dbReference type="SAM" id="Phobius"/>
    </source>
</evidence>
<dbReference type="AlphaFoldDB" id="A0AAD3DMA3"/>
<proteinExistence type="predicted"/>
<comment type="caution">
    <text evidence="2">The sequence shown here is derived from an EMBL/GenBank/DDBJ whole genome shotgun (WGS) entry which is preliminary data.</text>
</comment>
<dbReference type="EMBL" id="BMAR01000008">
    <property type="protein sequence ID" value="GFR44471.1"/>
    <property type="molecule type" value="Genomic_DNA"/>
</dbReference>
<keyword evidence="1" id="KW-0472">Membrane</keyword>
<keyword evidence="1" id="KW-0812">Transmembrane</keyword>
<evidence type="ECO:0000313" key="2">
    <source>
        <dbReference type="EMBL" id="GFR44471.1"/>
    </source>
</evidence>
<name>A0AAD3DMA3_9CHLO</name>
<feature type="transmembrane region" description="Helical" evidence="1">
    <location>
        <begin position="63"/>
        <end position="83"/>
    </location>
</feature>
<evidence type="ECO:0000313" key="3">
    <source>
        <dbReference type="Proteomes" id="UP001054857"/>
    </source>
</evidence>
<evidence type="ECO:0008006" key="4">
    <source>
        <dbReference type="Google" id="ProtNLM"/>
    </source>
</evidence>
<protein>
    <recommendedName>
        <fullName evidence="4">F-box domain-containing protein</fullName>
    </recommendedName>
</protein>
<dbReference type="SUPFAM" id="SSF81383">
    <property type="entry name" value="F-box domain"/>
    <property type="match status" value="1"/>
</dbReference>
<gene>
    <name evidence="2" type="ORF">Agub_g5734</name>
</gene>
<dbReference type="Proteomes" id="UP001054857">
    <property type="component" value="Unassembled WGS sequence"/>
</dbReference>
<keyword evidence="1" id="KW-1133">Transmembrane helix</keyword>
<organism evidence="2 3">
    <name type="scientific">Astrephomene gubernaculifera</name>
    <dbReference type="NCBI Taxonomy" id="47775"/>
    <lineage>
        <taxon>Eukaryota</taxon>
        <taxon>Viridiplantae</taxon>
        <taxon>Chlorophyta</taxon>
        <taxon>core chlorophytes</taxon>
        <taxon>Chlorophyceae</taxon>
        <taxon>CS clade</taxon>
        <taxon>Chlamydomonadales</taxon>
        <taxon>Astrephomenaceae</taxon>
        <taxon>Astrephomene</taxon>
    </lineage>
</organism>
<reference evidence="2 3" key="1">
    <citation type="journal article" date="2021" name="Sci. Rep.">
        <title>Genome sequencing of the multicellular alga Astrephomene provides insights into convergent evolution of germ-soma differentiation.</title>
        <authorList>
            <person name="Yamashita S."/>
            <person name="Yamamoto K."/>
            <person name="Matsuzaki R."/>
            <person name="Suzuki S."/>
            <person name="Yamaguchi H."/>
            <person name="Hirooka S."/>
            <person name="Minakuchi Y."/>
            <person name="Miyagishima S."/>
            <person name="Kawachi M."/>
            <person name="Toyoda A."/>
            <person name="Nozaki H."/>
        </authorList>
    </citation>
    <scope>NUCLEOTIDE SEQUENCE [LARGE SCALE GENOMIC DNA]</scope>
    <source>
        <strain evidence="2 3">NIES-4017</strain>
    </source>
</reference>